<proteinExistence type="predicted"/>
<dbReference type="GeneID" id="25907338"/>
<dbReference type="AlphaFoldDB" id="A0A0L0FVC6"/>
<feature type="non-terminal residue" evidence="1">
    <location>
        <position position="1"/>
    </location>
</feature>
<keyword evidence="2" id="KW-1185">Reference proteome</keyword>
<dbReference type="Proteomes" id="UP000054560">
    <property type="component" value="Unassembled WGS sequence"/>
</dbReference>
<evidence type="ECO:0000313" key="1">
    <source>
        <dbReference type="EMBL" id="KNC80810.1"/>
    </source>
</evidence>
<sequence>VRLSGATFNNVGHLNKHFSTFQSRTISLADPDRELTGDAYKIRYGATLYIKNMGTRSFAGTWNKGETLWPI</sequence>
<gene>
    <name evidence="1" type="ORF">SARC_06834</name>
</gene>
<accession>A0A0L0FVC6</accession>
<reference evidence="1 2" key="1">
    <citation type="submission" date="2011-02" db="EMBL/GenBank/DDBJ databases">
        <title>The Genome Sequence of Sphaeroforma arctica JP610.</title>
        <authorList>
            <consortium name="The Broad Institute Genome Sequencing Platform"/>
            <person name="Russ C."/>
            <person name="Cuomo C."/>
            <person name="Young S.K."/>
            <person name="Zeng Q."/>
            <person name="Gargeya S."/>
            <person name="Alvarado L."/>
            <person name="Berlin A."/>
            <person name="Chapman S.B."/>
            <person name="Chen Z."/>
            <person name="Freedman E."/>
            <person name="Gellesch M."/>
            <person name="Goldberg J."/>
            <person name="Griggs A."/>
            <person name="Gujja S."/>
            <person name="Heilman E."/>
            <person name="Heiman D."/>
            <person name="Howarth C."/>
            <person name="Mehta T."/>
            <person name="Neiman D."/>
            <person name="Pearson M."/>
            <person name="Roberts A."/>
            <person name="Saif S."/>
            <person name="Shea T."/>
            <person name="Shenoy N."/>
            <person name="Sisk P."/>
            <person name="Stolte C."/>
            <person name="Sykes S."/>
            <person name="White J."/>
            <person name="Yandava C."/>
            <person name="Burger G."/>
            <person name="Gray M.W."/>
            <person name="Holland P.W.H."/>
            <person name="King N."/>
            <person name="Lang F.B.F."/>
            <person name="Roger A.J."/>
            <person name="Ruiz-Trillo I."/>
            <person name="Haas B."/>
            <person name="Nusbaum C."/>
            <person name="Birren B."/>
        </authorList>
    </citation>
    <scope>NUCLEOTIDE SEQUENCE [LARGE SCALE GENOMIC DNA]</scope>
    <source>
        <strain evidence="1 2">JP610</strain>
    </source>
</reference>
<dbReference type="EMBL" id="KQ242104">
    <property type="protein sequence ID" value="KNC80810.1"/>
    <property type="molecule type" value="Genomic_DNA"/>
</dbReference>
<organism evidence="1 2">
    <name type="scientific">Sphaeroforma arctica JP610</name>
    <dbReference type="NCBI Taxonomy" id="667725"/>
    <lineage>
        <taxon>Eukaryota</taxon>
        <taxon>Ichthyosporea</taxon>
        <taxon>Ichthyophonida</taxon>
        <taxon>Sphaeroforma</taxon>
    </lineage>
</organism>
<dbReference type="RefSeq" id="XP_014154712.1">
    <property type="nucleotide sequence ID" value="XM_014299237.1"/>
</dbReference>
<name>A0A0L0FVC6_9EUKA</name>
<protein>
    <submittedName>
        <fullName evidence="1">Uncharacterized protein</fullName>
    </submittedName>
</protein>
<evidence type="ECO:0000313" key="2">
    <source>
        <dbReference type="Proteomes" id="UP000054560"/>
    </source>
</evidence>